<comment type="caution">
    <text evidence="1">The sequence shown here is derived from an EMBL/GenBank/DDBJ whole genome shotgun (WGS) entry which is preliminary data.</text>
</comment>
<dbReference type="AlphaFoldDB" id="A0A080ZB58"/>
<reference evidence="1 2" key="1">
    <citation type="submission" date="2013-11" db="EMBL/GenBank/DDBJ databases">
        <title>The Genome Sequence of Phytophthora parasitica P1976.</title>
        <authorList>
            <consortium name="The Broad Institute Genomics Platform"/>
            <person name="Russ C."/>
            <person name="Tyler B."/>
            <person name="Panabieres F."/>
            <person name="Shan W."/>
            <person name="Tripathy S."/>
            <person name="Grunwald N."/>
            <person name="Machado M."/>
            <person name="Johnson C.S."/>
            <person name="Walker B."/>
            <person name="Young S."/>
            <person name="Zeng Q."/>
            <person name="Gargeya S."/>
            <person name="Fitzgerald M."/>
            <person name="Haas B."/>
            <person name="Abouelleil A."/>
            <person name="Allen A.W."/>
            <person name="Alvarado L."/>
            <person name="Arachchi H.M."/>
            <person name="Berlin A.M."/>
            <person name="Chapman S.B."/>
            <person name="Gainer-Dewar J."/>
            <person name="Goldberg J."/>
            <person name="Griggs A."/>
            <person name="Gujja S."/>
            <person name="Hansen M."/>
            <person name="Howarth C."/>
            <person name="Imamovic A."/>
            <person name="Ireland A."/>
            <person name="Larimer J."/>
            <person name="McCowan C."/>
            <person name="Murphy C."/>
            <person name="Pearson M."/>
            <person name="Poon T.W."/>
            <person name="Priest M."/>
            <person name="Roberts A."/>
            <person name="Saif S."/>
            <person name="Shea T."/>
            <person name="Sisk P."/>
            <person name="Sykes S."/>
            <person name="Wortman J."/>
            <person name="Nusbaum C."/>
            <person name="Birren B."/>
        </authorList>
    </citation>
    <scope>NUCLEOTIDE SEQUENCE [LARGE SCALE GENOMIC DNA]</scope>
    <source>
        <strain evidence="1 2">P1976</strain>
    </source>
</reference>
<organism evidence="1 2">
    <name type="scientific">Phytophthora nicotianae P1976</name>
    <dbReference type="NCBI Taxonomy" id="1317066"/>
    <lineage>
        <taxon>Eukaryota</taxon>
        <taxon>Sar</taxon>
        <taxon>Stramenopiles</taxon>
        <taxon>Oomycota</taxon>
        <taxon>Peronosporomycetes</taxon>
        <taxon>Peronosporales</taxon>
        <taxon>Peronosporaceae</taxon>
        <taxon>Phytophthora</taxon>
    </lineage>
</organism>
<sequence>MGYARAPSTEATTCSTIIMTTIIPPQLAGPGGPCITPTLKRNGLATATFKMESTSAATKSDFHAFFLQTMLSDVVS</sequence>
<accession>A0A080ZB58</accession>
<gene>
    <name evidence="1" type="ORF">F444_18497</name>
</gene>
<evidence type="ECO:0000313" key="2">
    <source>
        <dbReference type="Proteomes" id="UP000028582"/>
    </source>
</evidence>
<dbReference type="Proteomes" id="UP000028582">
    <property type="component" value="Unassembled WGS sequence"/>
</dbReference>
<protein>
    <submittedName>
        <fullName evidence="1">Uncharacterized protein</fullName>
    </submittedName>
</protein>
<evidence type="ECO:0000313" key="1">
    <source>
        <dbReference type="EMBL" id="ETO63869.1"/>
    </source>
</evidence>
<name>A0A080ZB58_PHYNI</name>
<proteinExistence type="predicted"/>
<dbReference type="EMBL" id="ANJA01003384">
    <property type="protein sequence ID" value="ETO63869.1"/>
    <property type="molecule type" value="Genomic_DNA"/>
</dbReference>